<accession>A0A9R1XB87</accession>
<proteinExistence type="predicted"/>
<dbReference type="Proteomes" id="UP000235145">
    <property type="component" value="Unassembled WGS sequence"/>
</dbReference>
<evidence type="ECO:0000313" key="2">
    <source>
        <dbReference type="Proteomes" id="UP000235145"/>
    </source>
</evidence>
<reference evidence="1 2" key="1">
    <citation type="journal article" date="2017" name="Nat. Commun.">
        <title>Genome assembly with in vitro proximity ligation data and whole-genome triplication in lettuce.</title>
        <authorList>
            <person name="Reyes-Chin-Wo S."/>
            <person name="Wang Z."/>
            <person name="Yang X."/>
            <person name="Kozik A."/>
            <person name="Arikit S."/>
            <person name="Song C."/>
            <person name="Xia L."/>
            <person name="Froenicke L."/>
            <person name="Lavelle D.O."/>
            <person name="Truco M.J."/>
            <person name="Xia R."/>
            <person name="Zhu S."/>
            <person name="Xu C."/>
            <person name="Xu H."/>
            <person name="Xu X."/>
            <person name="Cox K."/>
            <person name="Korf I."/>
            <person name="Meyers B.C."/>
            <person name="Michelmore R.W."/>
        </authorList>
    </citation>
    <scope>NUCLEOTIDE SEQUENCE [LARGE SCALE GENOMIC DNA]</scope>
    <source>
        <strain evidence="2">cv. Salinas</strain>
        <tissue evidence="1">Seedlings</tissue>
    </source>
</reference>
<sequence>MFGLSKTRKSLFDLDMVSEDHRVFNGWIKEIEGENAHAIKYKKIIQKYDKVDMNLNLLKEIQSFDIEDGGFGVGNVIEQKLTLECDKNEYSNVLFSKEYEEKYETIFKNVSTEKDNMEDTIFHCLSKFPEHNRTNDMIRNLEKYFRLHIFLVEKMKKLERREL</sequence>
<protein>
    <submittedName>
        <fullName evidence="1">Uncharacterized protein</fullName>
    </submittedName>
</protein>
<dbReference type="EMBL" id="NBSK02000006">
    <property type="protein sequence ID" value="KAJ0202157.1"/>
    <property type="molecule type" value="Genomic_DNA"/>
</dbReference>
<gene>
    <name evidence="1" type="ORF">LSAT_V11C600324540</name>
</gene>
<comment type="caution">
    <text evidence="1">The sequence shown here is derived from an EMBL/GenBank/DDBJ whole genome shotgun (WGS) entry which is preliminary data.</text>
</comment>
<dbReference type="AlphaFoldDB" id="A0A9R1XB87"/>
<evidence type="ECO:0000313" key="1">
    <source>
        <dbReference type="EMBL" id="KAJ0202157.1"/>
    </source>
</evidence>
<name>A0A9R1XB87_LACSA</name>
<keyword evidence="2" id="KW-1185">Reference proteome</keyword>
<organism evidence="1 2">
    <name type="scientific">Lactuca sativa</name>
    <name type="common">Garden lettuce</name>
    <dbReference type="NCBI Taxonomy" id="4236"/>
    <lineage>
        <taxon>Eukaryota</taxon>
        <taxon>Viridiplantae</taxon>
        <taxon>Streptophyta</taxon>
        <taxon>Embryophyta</taxon>
        <taxon>Tracheophyta</taxon>
        <taxon>Spermatophyta</taxon>
        <taxon>Magnoliopsida</taxon>
        <taxon>eudicotyledons</taxon>
        <taxon>Gunneridae</taxon>
        <taxon>Pentapetalae</taxon>
        <taxon>asterids</taxon>
        <taxon>campanulids</taxon>
        <taxon>Asterales</taxon>
        <taxon>Asteraceae</taxon>
        <taxon>Cichorioideae</taxon>
        <taxon>Cichorieae</taxon>
        <taxon>Lactucinae</taxon>
        <taxon>Lactuca</taxon>
    </lineage>
</organism>